<organism evidence="3 4">
    <name type="scientific">Papaver nudicaule</name>
    <name type="common">Iceland poppy</name>
    <dbReference type="NCBI Taxonomy" id="74823"/>
    <lineage>
        <taxon>Eukaryota</taxon>
        <taxon>Viridiplantae</taxon>
        <taxon>Streptophyta</taxon>
        <taxon>Embryophyta</taxon>
        <taxon>Tracheophyta</taxon>
        <taxon>Spermatophyta</taxon>
        <taxon>Magnoliopsida</taxon>
        <taxon>Ranunculales</taxon>
        <taxon>Papaveraceae</taxon>
        <taxon>Papaveroideae</taxon>
        <taxon>Papaver</taxon>
    </lineage>
</organism>
<gene>
    <name evidence="3" type="ORF">MKW94_015791</name>
</gene>
<evidence type="ECO:0000256" key="2">
    <source>
        <dbReference type="SAM" id="MobiDB-lite"/>
    </source>
</evidence>
<dbReference type="AlphaFoldDB" id="A0AA41RUF4"/>
<evidence type="ECO:0000256" key="1">
    <source>
        <dbReference type="SAM" id="Coils"/>
    </source>
</evidence>
<feature type="compositionally biased region" description="Basic residues" evidence="2">
    <location>
        <begin position="1"/>
        <end position="11"/>
    </location>
</feature>
<accession>A0AA41RUF4</accession>
<comment type="caution">
    <text evidence="3">The sequence shown here is derived from an EMBL/GenBank/DDBJ whole genome shotgun (WGS) entry which is preliminary data.</text>
</comment>
<name>A0AA41RUF4_PAPNU</name>
<feature type="coiled-coil region" evidence="1">
    <location>
        <begin position="125"/>
        <end position="153"/>
    </location>
</feature>
<keyword evidence="4" id="KW-1185">Reference proteome</keyword>
<dbReference type="Proteomes" id="UP001177140">
    <property type="component" value="Unassembled WGS sequence"/>
</dbReference>
<sequence>MGVRSRKRRRGGGSGGVIQEEEEKVANSSSAKVKEALKGWTCYHDVEKIVAPWVANAFDNLTYRRYKTRREPLRAKLSADHEAKKLTIAMYAAEISFSYARKTKYEMLVSFARMLSDYTVPIHQKKWIKEKLKKEERKAKEILEDVVDGLRRKRCYLQEWVEYVQNKVEEKMEDKLNLLNSYANDFNAGNFNRKKKEFELVEKEIIDGSNLIRAVLRSCDTFGVTFANVKYATDELMPKIFFWLPADNDQDLVQKWREEQEKTY</sequence>
<evidence type="ECO:0000313" key="3">
    <source>
        <dbReference type="EMBL" id="MCL7024539.1"/>
    </source>
</evidence>
<keyword evidence="1" id="KW-0175">Coiled coil</keyword>
<reference evidence="3" key="1">
    <citation type="submission" date="2022-03" db="EMBL/GenBank/DDBJ databases">
        <title>A functionally conserved STORR gene fusion in Papaver species that diverged 16.8 million years ago.</title>
        <authorList>
            <person name="Catania T."/>
        </authorList>
    </citation>
    <scope>NUCLEOTIDE SEQUENCE</scope>
    <source>
        <strain evidence="3">S-191538</strain>
    </source>
</reference>
<protein>
    <submittedName>
        <fullName evidence="3">Uncharacterized protein</fullName>
    </submittedName>
</protein>
<proteinExistence type="predicted"/>
<feature type="region of interest" description="Disordered" evidence="2">
    <location>
        <begin position="1"/>
        <end position="24"/>
    </location>
</feature>
<evidence type="ECO:0000313" key="4">
    <source>
        <dbReference type="Proteomes" id="UP001177140"/>
    </source>
</evidence>
<dbReference type="EMBL" id="JAJJMA010035681">
    <property type="protein sequence ID" value="MCL7024539.1"/>
    <property type="molecule type" value="Genomic_DNA"/>
</dbReference>